<feature type="signal peptide" evidence="1">
    <location>
        <begin position="1"/>
        <end position="22"/>
    </location>
</feature>
<evidence type="ECO:0000313" key="2">
    <source>
        <dbReference type="EMBL" id="CAJ0598161.1"/>
    </source>
</evidence>
<evidence type="ECO:0000313" key="3">
    <source>
        <dbReference type="Proteomes" id="UP001176961"/>
    </source>
</evidence>
<reference evidence="2" key="1">
    <citation type="submission" date="2023-07" db="EMBL/GenBank/DDBJ databases">
        <authorList>
            <consortium name="CYATHOMIX"/>
        </authorList>
    </citation>
    <scope>NUCLEOTIDE SEQUENCE</scope>
    <source>
        <strain evidence="2">N/A</strain>
    </source>
</reference>
<keyword evidence="1" id="KW-0732">Signal</keyword>
<gene>
    <name evidence="2" type="ORF">CYNAS_LOCUS10144</name>
</gene>
<name>A0AA36M516_CYLNA</name>
<accession>A0AA36M516</accession>
<proteinExistence type="predicted"/>
<protein>
    <submittedName>
        <fullName evidence="2">Uncharacterized protein</fullName>
    </submittedName>
</protein>
<keyword evidence="3" id="KW-1185">Reference proteome</keyword>
<dbReference type="EMBL" id="CATQJL010000223">
    <property type="protein sequence ID" value="CAJ0598161.1"/>
    <property type="molecule type" value="Genomic_DNA"/>
</dbReference>
<feature type="chain" id="PRO_5041219794" evidence="1">
    <location>
        <begin position="23"/>
        <end position="230"/>
    </location>
</feature>
<organism evidence="2 3">
    <name type="scientific">Cylicocyclus nassatus</name>
    <name type="common">Nematode worm</name>
    <dbReference type="NCBI Taxonomy" id="53992"/>
    <lineage>
        <taxon>Eukaryota</taxon>
        <taxon>Metazoa</taxon>
        <taxon>Ecdysozoa</taxon>
        <taxon>Nematoda</taxon>
        <taxon>Chromadorea</taxon>
        <taxon>Rhabditida</taxon>
        <taxon>Rhabditina</taxon>
        <taxon>Rhabditomorpha</taxon>
        <taxon>Strongyloidea</taxon>
        <taxon>Strongylidae</taxon>
        <taxon>Cylicocyclus</taxon>
    </lineage>
</organism>
<comment type="caution">
    <text evidence="2">The sequence shown here is derived from an EMBL/GenBank/DDBJ whole genome shotgun (WGS) entry which is preliminary data.</text>
</comment>
<dbReference type="Proteomes" id="UP001176961">
    <property type="component" value="Unassembled WGS sequence"/>
</dbReference>
<evidence type="ECO:0000256" key="1">
    <source>
        <dbReference type="SAM" id="SignalP"/>
    </source>
</evidence>
<dbReference type="AlphaFoldDB" id="A0AA36M516"/>
<sequence length="230" mass="26408">MLLTDLLTFAIISGNCVPFVANDTVTIYQCAVIRKCRTRDFYNIPFAPSSKLTSLLTPPDMCFPQDQKLPPVQRKQNFNNTTFANATISPSLETVQKPFLKESYPNETVPYTFGESFWKAARREEFTRLRRFHFGRFREVPIAGICMCVMFDCALIALTCAILNYEDLSDDQEVDVFESFEDLHGRLVREAQTQTVTENPKIQIEKSVQTISPEERRAAKVKFHPRQSDC</sequence>